<sequence length="280" mass="32359">MKLKICKNDFSLQWNGTYYFALVDYPEINSRELEKIAKFVAYEKMYNRRTQIECENPVLQSLVCQYLDNSKVIYPFTSRDRKEAGTFNVYGECVMSDYLSHTCTVETAKEILKSGKLLSATKAFGLAGKQLVNDKRNAAGDPADYFDYVMFGWSNTTSGYRLAMERLLERNPTEVDLEEAFIPGVSFHFRYETIVNQKGYVFDGYHAAKVKDEVLLDLSLCVCIIPSQNKKEFEGIIPNYLKNRIHYLDYQNDGLVKWNDKVYEKVLELDGKDRTTTSIL</sequence>
<dbReference type="Proteomes" id="UP000255236">
    <property type="component" value="Unassembled WGS sequence"/>
</dbReference>
<accession>A0A380L5G7</accession>
<keyword evidence="2" id="KW-1185">Reference proteome</keyword>
<dbReference type="EMBL" id="UHFT01000001">
    <property type="protein sequence ID" value="SUN80360.1"/>
    <property type="molecule type" value="Genomic_DNA"/>
</dbReference>
<evidence type="ECO:0000313" key="2">
    <source>
        <dbReference type="Proteomes" id="UP000255236"/>
    </source>
</evidence>
<evidence type="ECO:0000313" key="1">
    <source>
        <dbReference type="EMBL" id="SUN80360.1"/>
    </source>
</evidence>
<name>A0A380L5G7_9STRE</name>
<dbReference type="AlphaFoldDB" id="A0A380L5G7"/>
<protein>
    <submittedName>
        <fullName evidence="1">ABC-type phosphate transport system, ATPase component</fullName>
    </submittedName>
</protein>
<organism evidence="1 2">
    <name type="scientific">Streptococcus milleri</name>
    <dbReference type="NCBI Taxonomy" id="33040"/>
    <lineage>
        <taxon>Bacteria</taxon>
        <taxon>Bacillati</taxon>
        <taxon>Bacillota</taxon>
        <taxon>Bacilli</taxon>
        <taxon>Lactobacillales</taxon>
        <taxon>Streptococcaceae</taxon>
        <taxon>Streptococcus</taxon>
    </lineage>
</organism>
<reference evidence="1" key="1">
    <citation type="submission" date="2018-06" db="EMBL/GenBank/DDBJ databases">
        <authorList>
            <consortium name="Pathogen Informatics"/>
            <person name="Doyle S."/>
        </authorList>
    </citation>
    <scope>NUCLEOTIDE SEQUENCE [LARGE SCALE GENOMIC DNA]</scope>
    <source>
        <strain evidence="1">NCTC11063</strain>
    </source>
</reference>
<gene>
    <name evidence="1" type="ORF">NCTC11063_01064</name>
</gene>
<dbReference type="RefSeq" id="WP_115263231.1">
    <property type="nucleotide sequence ID" value="NZ_UHFT01000001.1"/>
</dbReference>
<comment type="caution">
    <text evidence="1">The sequence shown here is derived from an EMBL/GenBank/DDBJ whole genome shotgun (WGS) entry which is preliminary data.</text>
</comment>
<proteinExistence type="predicted"/>